<dbReference type="InParanoid" id="A0A2V0P378"/>
<dbReference type="Pfam" id="PF14770">
    <property type="entry name" value="TMEM18"/>
    <property type="match status" value="1"/>
</dbReference>
<keyword evidence="2" id="KW-0472">Membrane</keyword>
<sequence>MAEDKHIMEQLAAAHEEVVQALLGPIRESWREIMKDRPWEAVMAFVHAVDWKEPWIVALLAAQAALWLSAVLLRRSTAYLSAVFVGGAAVVFFGERLNALGAAHWRSFAGQPYFDGNGAFFAALVAGPLVLTLFTVLILYLLQVVGVMVEVKRHQVLHSRRQQQAGGGGGGSAAAPAVAESKKGR</sequence>
<evidence type="ECO:0000313" key="4">
    <source>
        <dbReference type="Proteomes" id="UP000247498"/>
    </source>
</evidence>
<dbReference type="InterPro" id="IPR026721">
    <property type="entry name" value="TMEM18"/>
</dbReference>
<protein>
    <submittedName>
        <fullName evidence="3">Uncharacterized protein</fullName>
    </submittedName>
</protein>
<evidence type="ECO:0000256" key="1">
    <source>
        <dbReference type="SAM" id="MobiDB-lite"/>
    </source>
</evidence>
<keyword evidence="4" id="KW-1185">Reference proteome</keyword>
<dbReference type="Proteomes" id="UP000247498">
    <property type="component" value="Unassembled WGS sequence"/>
</dbReference>
<evidence type="ECO:0000313" key="3">
    <source>
        <dbReference type="EMBL" id="GBF94331.1"/>
    </source>
</evidence>
<organism evidence="3 4">
    <name type="scientific">Raphidocelis subcapitata</name>
    <dbReference type="NCBI Taxonomy" id="307507"/>
    <lineage>
        <taxon>Eukaryota</taxon>
        <taxon>Viridiplantae</taxon>
        <taxon>Chlorophyta</taxon>
        <taxon>core chlorophytes</taxon>
        <taxon>Chlorophyceae</taxon>
        <taxon>CS clade</taxon>
        <taxon>Sphaeropleales</taxon>
        <taxon>Selenastraceae</taxon>
        <taxon>Raphidocelis</taxon>
    </lineage>
</organism>
<gene>
    <name evidence="3" type="ORF">Rsub_06953</name>
</gene>
<keyword evidence="2" id="KW-0812">Transmembrane</keyword>
<evidence type="ECO:0000256" key="2">
    <source>
        <dbReference type="SAM" id="Phobius"/>
    </source>
</evidence>
<proteinExistence type="predicted"/>
<accession>A0A2V0P378</accession>
<feature type="transmembrane region" description="Helical" evidence="2">
    <location>
        <begin position="55"/>
        <end position="73"/>
    </location>
</feature>
<dbReference type="AlphaFoldDB" id="A0A2V0P378"/>
<name>A0A2V0P378_9CHLO</name>
<keyword evidence="2" id="KW-1133">Transmembrane helix</keyword>
<feature type="transmembrane region" description="Helical" evidence="2">
    <location>
        <begin position="80"/>
        <end position="99"/>
    </location>
</feature>
<feature type="region of interest" description="Disordered" evidence="1">
    <location>
        <begin position="160"/>
        <end position="185"/>
    </location>
</feature>
<reference evidence="3 4" key="1">
    <citation type="journal article" date="2018" name="Sci. Rep.">
        <title>Raphidocelis subcapitata (=Pseudokirchneriella subcapitata) provides an insight into genome evolution and environmental adaptations in the Sphaeropleales.</title>
        <authorList>
            <person name="Suzuki S."/>
            <person name="Yamaguchi H."/>
            <person name="Nakajima N."/>
            <person name="Kawachi M."/>
        </authorList>
    </citation>
    <scope>NUCLEOTIDE SEQUENCE [LARGE SCALE GENOMIC DNA]</scope>
    <source>
        <strain evidence="3 4">NIES-35</strain>
    </source>
</reference>
<feature type="transmembrane region" description="Helical" evidence="2">
    <location>
        <begin position="119"/>
        <end position="142"/>
    </location>
</feature>
<comment type="caution">
    <text evidence="3">The sequence shown here is derived from an EMBL/GenBank/DDBJ whole genome shotgun (WGS) entry which is preliminary data.</text>
</comment>
<dbReference type="OrthoDB" id="411535at2759"/>
<dbReference type="EMBL" id="BDRX01000050">
    <property type="protein sequence ID" value="GBF94331.1"/>
    <property type="molecule type" value="Genomic_DNA"/>
</dbReference>
<dbReference type="FunCoup" id="A0A2V0P378">
    <property type="interactions" value="1564"/>
</dbReference>